<dbReference type="AlphaFoldDB" id="X1M9I3"/>
<gene>
    <name evidence="2" type="ORF">S06H3_20531</name>
</gene>
<dbReference type="EMBL" id="BARV01010643">
    <property type="protein sequence ID" value="GAI14766.1"/>
    <property type="molecule type" value="Genomic_DNA"/>
</dbReference>
<feature type="non-terminal residue" evidence="2">
    <location>
        <position position="1"/>
    </location>
</feature>
<organism evidence="2">
    <name type="scientific">marine sediment metagenome</name>
    <dbReference type="NCBI Taxonomy" id="412755"/>
    <lineage>
        <taxon>unclassified sequences</taxon>
        <taxon>metagenomes</taxon>
        <taxon>ecological metagenomes</taxon>
    </lineage>
</organism>
<proteinExistence type="predicted"/>
<reference evidence="2" key="1">
    <citation type="journal article" date="2014" name="Front. Microbiol.">
        <title>High frequency of phylogenetically diverse reductive dehalogenase-homologous genes in deep subseafloor sedimentary metagenomes.</title>
        <authorList>
            <person name="Kawai M."/>
            <person name="Futagami T."/>
            <person name="Toyoda A."/>
            <person name="Takaki Y."/>
            <person name="Nishi S."/>
            <person name="Hori S."/>
            <person name="Arai W."/>
            <person name="Tsubouchi T."/>
            <person name="Morono Y."/>
            <person name="Uchiyama I."/>
            <person name="Ito T."/>
            <person name="Fujiyama A."/>
            <person name="Inagaki F."/>
            <person name="Takami H."/>
        </authorList>
    </citation>
    <scope>NUCLEOTIDE SEQUENCE</scope>
    <source>
        <strain evidence="2">Expedition CK06-06</strain>
    </source>
</reference>
<accession>X1M9I3</accession>
<dbReference type="InterPro" id="IPR054479">
    <property type="entry name" value="AglB-like_core"/>
</dbReference>
<dbReference type="Gene3D" id="3.40.50.12610">
    <property type="match status" value="1"/>
</dbReference>
<sequence length="61" mass="7116">HELYEAPPQGQKYEYPESSYSVMSWWDYGHWITRIAHRIPISNPFQQGASLSAALQFFNIA</sequence>
<dbReference type="Pfam" id="PF22627">
    <property type="entry name" value="AglB_core-like"/>
    <property type="match status" value="1"/>
</dbReference>
<feature type="domain" description="AglB-like core" evidence="1">
    <location>
        <begin position="15"/>
        <end position="50"/>
    </location>
</feature>
<protein>
    <recommendedName>
        <fullName evidence="1">AglB-like core domain-containing protein</fullName>
    </recommendedName>
</protein>
<name>X1M9I3_9ZZZZ</name>
<evidence type="ECO:0000313" key="2">
    <source>
        <dbReference type="EMBL" id="GAI14766.1"/>
    </source>
</evidence>
<comment type="caution">
    <text evidence="2">The sequence shown here is derived from an EMBL/GenBank/DDBJ whole genome shotgun (WGS) entry which is preliminary data.</text>
</comment>
<evidence type="ECO:0000259" key="1">
    <source>
        <dbReference type="Pfam" id="PF22627"/>
    </source>
</evidence>